<proteinExistence type="predicted"/>
<evidence type="ECO:0000313" key="3">
    <source>
        <dbReference type="Proteomes" id="UP000715441"/>
    </source>
</evidence>
<keyword evidence="3" id="KW-1185">Reference proteome</keyword>
<evidence type="ECO:0000313" key="2">
    <source>
        <dbReference type="EMBL" id="NKQ52683.1"/>
    </source>
</evidence>
<dbReference type="RefSeq" id="WP_168512804.1">
    <property type="nucleotide sequence ID" value="NZ_JAAXLS010000003.1"/>
</dbReference>
<dbReference type="EMBL" id="JAAXLS010000003">
    <property type="protein sequence ID" value="NKQ52683.1"/>
    <property type="molecule type" value="Genomic_DNA"/>
</dbReference>
<reference evidence="2 3" key="1">
    <citation type="submission" date="2020-04" db="EMBL/GenBank/DDBJ databases">
        <title>Novel species.</title>
        <authorList>
            <person name="Teo W.F.A."/>
            <person name="Lipun K."/>
            <person name="Srisuk N."/>
            <person name="Duangmal K."/>
        </authorList>
    </citation>
    <scope>NUCLEOTIDE SEQUENCE [LARGE SCALE GENOMIC DNA]</scope>
    <source>
        <strain evidence="2 3">K13G38</strain>
    </source>
</reference>
<sequence length="45" mass="4804">MVTTEDKAARANATREAATRRATWEAAGTSLIDVLTGLYPAPVTR</sequence>
<dbReference type="Proteomes" id="UP000715441">
    <property type="component" value="Unassembled WGS sequence"/>
</dbReference>
<comment type="caution">
    <text evidence="2">The sequence shown here is derived from an EMBL/GenBank/DDBJ whole genome shotgun (WGS) entry which is preliminary data.</text>
</comment>
<feature type="region of interest" description="Disordered" evidence="1">
    <location>
        <begin position="1"/>
        <end position="22"/>
    </location>
</feature>
<accession>A0ABX1IYU3</accession>
<organism evidence="2 3">
    <name type="scientific">Amycolatopsis acididurans</name>
    <dbReference type="NCBI Taxonomy" id="2724524"/>
    <lineage>
        <taxon>Bacteria</taxon>
        <taxon>Bacillati</taxon>
        <taxon>Actinomycetota</taxon>
        <taxon>Actinomycetes</taxon>
        <taxon>Pseudonocardiales</taxon>
        <taxon>Pseudonocardiaceae</taxon>
        <taxon>Amycolatopsis</taxon>
    </lineage>
</organism>
<gene>
    <name evidence="2" type="ORF">HFP15_07295</name>
</gene>
<protein>
    <submittedName>
        <fullName evidence="2">TetR family transcriptional regulator</fullName>
    </submittedName>
</protein>
<name>A0ABX1IYU3_9PSEU</name>
<evidence type="ECO:0000256" key="1">
    <source>
        <dbReference type="SAM" id="MobiDB-lite"/>
    </source>
</evidence>